<dbReference type="UniPathway" id="UPA00070">
    <property type="reaction ID" value="UER00117"/>
</dbReference>
<evidence type="ECO:0000256" key="1">
    <source>
        <dbReference type="ARBA" id="ARBA00002368"/>
    </source>
</evidence>
<dbReference type="InterPro" id="IPR002195">
    <property type="entry name" value="Dihydroorotase_CS"/>
</dbReference>
<feature type="active site" evidence="6">
    <location>
        <position position="279"/>
    </location>
</feature>
<dbReference type="HAMAP" id="MF_00220_B">
    <property type="entry name" value="PyrC_classI_B"/>
    <property type="match status" value="1"/>
</dbReference>
<dbReference type="PANTHER" id="PTHR43668">
    <property type="entry name" value="ALLANTOINASE"/>
    <property type="match status" value="1"/>
</dbReference>
<comment type="cofactor">
    <cofactor evidence="6">
        <name>Zn(2+)</name>
        <dbReference type="ChEBI" id="CHEBI:29105"/>
    </cofactor>
    <text evidence="6">Binds 2 Zn(2+) ions per subunit.</text>
</comment>
<feature type="binding site" evidence="6">
    <location>
        <position position="91"/>
    </location>
    <ligand>
        <name>substrate</name>
    </ligand>
</feature>
<comment type="caution">
    <text evidence="8">The sequence shown here is derived from an EMBL/GenBank/DDBJ whole genome shotgun (WGS) entry which is preliminary data.</text>
</comment>
<dbReference type="InterPro" id="IPR011059">
    <property type="entry name" value="Metal-dep_hydrolase_composite"/>
</dbReference>
<keyword evidence="4 6" id="KW-0378">Hydrolase</keyword>
<dbReference type="NCBIfam" id="TIGR00857">
    <property type="entry name" value="pyrC_multi"/>
    <property type="match status" value="1"/>
</dbReference>
<keyword evidence="9" id="KW-1185">Reference proteome</keyword>
<feature type="binding site" evidence="6">
    <location>
        <position position="279"/>
    </location>
    <ligand>
        <name>Zn(2+)</name>
        <dbReference type="ChEBI" id="CHEBI:29105"/>
        <label>1</label>
    </ligand>
</feature>
<keyword evidence="3 6" id="KW-0479">Metal-binding</keyword>
<keyword evidence="6" id="KW-0862">Zinc</keyword>
<dbReference type="CDD" id="cd01317">
    <property type="entry name" value="DHOase_IIa"/>
    <property type="match status" value="1"/>
</dbReference>
<evidence type="ECO:0000256" key="4">
    <source>
        <dbReference type="ARBA" id="ARBA00022801"/>
    </source>
</evidence>
<dbReference type="GO" id="GO:0006145">
    <property type="term" value="P:purine nucleobase catabolic process"/>
    <property type="evidence" value="ECO:0007669"/>
    <property type="project" value="TreeGrafter"/>
</dbReference>
<comment type="function">
    <text evidence="1 6">Catalyzes the reversible cyclization of carbamoyl aspartate to dihydroorotate.</text>
</comment>
<dbReference type="STRING" id="1121305.CLCOL_09900"/>
<dbReference type="InterPro" id="IPR032466">
    <property type="entry name" value="Metal_Hydrolase"/>
</dbReference>
<dbReference type="InterPro" id="IPR050138">
    <property type="entry name" value="DHOase/Allantoinase_Hydrolase"/>
</dbReference>
<dbReference type="SUPFAM" id="SSF51556">
    <property type="entry name" value="Metallo-dependent hydrolases"/>
    <property type="match status" value="1"/>
</dbReference>
<dbReference type="AlphaFoldDB" id="A0A151APD6"/>
<evidence type="ECO:0000256" key="3">
    <source>
        <dbReference type="ARBA" id="ARBA00022723"/>
    </source>
</evidence>
<feature type="binding site" evidence="6">
    <location>
        <position position="212"/>
    </location>
    <ligand>
        <name>Zn(2+)</name>
        <dbReference type="ChEBI" id="CHEBI:29105"/>
        <label>2</label>
    </ligand>
</feature>
<dbReference type="EC" id="3.5.2.3" evidence="6"/>
<feature type="binding site" evidence="6">
    <location>
        <position position="148"/>
    </location>
    <ligand>
        <name>Zn(2+)</name>
        <dbReference type="ChEBI" id="CHEBI:29105"/>
        <label>2</label>
    </ligand>
</feature>
<comment type="similarity">
    <text evidence="2 6">Belongs to the metallo-dependent hydrolases superfamily. DHOase family. Class I DHOase subfamily.</text>
</comment>
<reference evidence="8 9" key="1">
    <citation type="submission" date="2016-02" db="EMBL/GenBank/DDBJ databases">
        <title>Genome sequence of Clostridium colicanis DSM 13634.</title>
        <authorList>
            <person name="Poehlein A."/>
            <person name="Daniel R."/>
        </authorList>
    </citation>
    <scope>NUCLEOTIDE SEQUENCE [LARGE SCALE GENOMIC DNA]</scope>
    <source>
        <strain evidence="8 9">DSM 13634</strain>
    </source>
</reference>
<comment type="catalytic activity">
    <reaction evidence="6">
        <text>(S)-dihydroorotate + H2O = N-carbamoyl-L-aspartate + H(+)</text>
        <dbReference type="Rhea" id="RHEA:24296"/>
        <dbReference type="ChEBI" id="CHEBI:15377"/>
        <dbReference type="ChEBI" id="CHEBI:15378"/>
        <dbReference type="ChEBI" id="CHEBI:30864"/>
        <dbReference type="ChEBI" id="CHEBI:32814"/>
        <dbReference type="EC" id="3.5.2.3"/>
    </reaction>
</comment>
<feature type="binding site" evidence="6">
    <location>
        <position position="283"/>
    </location>
    <ligand>
        <name>substrate</name>
    </ligand>
</feature>
<evidence type="ECO:0000313" key="9">
    <source>
        <dbReference type="Proteomes" id="UP000075374"/>
    </source>
</evidence>
<feature type="binding site" evidence="6">
    <location>
        <position position="175"/>
    </location>
    <ligand>
        <name>Zn(2+)</name>
        <dbReference type="ChEBI" id="CHEBI:29105"/>
        <label>2</label>
    </ligand>
</feature>
<dbReference type="Pfam" id="PF01979">
    <property type="entry name" value="Amidohydro_1"/>
    <property type="match status" value="1"/>
</dbReference>
<feature type="binding site" evidence="6">
    <location>
        <position position="148"/>
    </location>
    <ligand>
        <name>Zn(2+)</name>
        <dbReference type="ChEBI" id="CHEBI:29105"/>
        <label>1</label>
    </ligand>
</feature>
<feature type="binding site" evidence="6">
    <location>
        <begin position="293"/>
        <end position="294"/>
    </location>
    <ligand>
        <name>substrate</name>
    </ligand>
</feature>
<feature type="binding site" evidence="6">
    <location>
        <position position="59"/>
    </location>
    <ligand>
        <name>Zn(2+)</name>
        <dbReference type="ChEBI" id="CHEBI:29105"/>
        <label>1</label>
    </ligand>
</feature>
<dbReference type="PATRIC" id="fig|1121305.3.peg.1004"/>
<evidence type="ECO:0000256" key="6">
    <source>
        <dbReference type="HAMAP-Rule" id="MF_00220"/>
    </source>
</evidence>
<comment type="pathway">
    <text evidence="6">Pyrimidine metabolism; UMP biosynthesis via de novo pathway; (S)-dihydroorotate from bicarbonate: step 3/3.</text>
</comment>
<feature type="binding site" evidence="6">
    <location>
        <begin position="59"/>
        <end position="61"/>
    </location>
    <ligand>
        <name>substrate</name>
    </ligand>
</feature>
<dbReference type="SUPFAM" id="SSF51338">
    <property type="entry name" value="Composite domain of metallo-dependent hydrolases"/>
    <property type="match status" value="1"/>
</dbReference>
<keyword evidence="5 6" id="KW-0665">Pyrimidine biosynthesis</keyword>
<evidence type="ECO:0000256" key="5">
    <source>
        <dbReference type="ARBA" id="ARBA00022975"/>
    </source>
</evidence>
<dbReference type="InterPro" id="IPR004722">
    <property type="entry name" value="DHOase"/>
</dbReference>
<dbReference type="InterPro" id="IPR006680">
    <property type="entry name" value="Amidohydro-rel"/>
</dbReference>
<dbReference type="EMBL" id="LTBB01000004">
    <property type="protein sequence ID" value="KYH29257.1"/>
    <property type="molecule type" value="Genomic_DNA"/>
</dbReference>
<sequence>MEVLIKNVRIVDWVRDFYGEVYIDKGEICEVGKRISKKCKVIDGKGKVLMPAFVDMHAHFRDPGFTYKEDILSGSRAAVRGGYTTVNLMANTNPVSSDMHIVNYVREKAREIGLIDVHQAVSITKDLDGKTLSHLDEIEGNVKFISDDGKGVSNDKIMFEAMLKAKSQGITVISHAENPEMSGIDMRAAENMMTLRDIYLAKHTGCRLHMAHVSTKEAIGYIIQAKKEGVKITCEVTPHHLALTSEYEYKVNPPIREKEDVDFLVKAIRDGFIDAIATDHAPHTAEDKLNRAPGISGIETSFSVCYTKLVKKENISLNKLSELMSKRPAEIMGLNKGQISIGFEGDLVLVDLDEEYVINSKDFMSKGKNTPFDGHKVFGKVLMTIKGGKIVYQNS</sequence>
<organism evidence="8 9">
    <name type="scientific">Clostridium colicanis DSM 13634</name>
    <dbReference type="NCBI Taxonomy" id="1121305"/>
    <lineage>
        <taxon>Bacteria</taxon>
        <taxon>Bacillati</taxon>
        <taxon>Bacillota</taxon>
        <taxon>Clostridia</taxon>
        <taxon>Eubacteriales</taxon>
        <taxon>Clostridiaceae</taxon>
        <taxon>Clostridium</taxon>
    </lineage>
</organism>
<dbReference type="GO" id="GO:0044205">
    <property type="term" value="P:'de novo' UMP biosynthetic process"/>
    <property type="evidence" value="ECO:0007669"/>
    <property type="project" value="UniProtKB-UniRule"/>
</dbReference>
<feature type="binding site" evidence="6">
    <location>
        <position position="252"/>
    </location>
    <ligand>
        <name>substrate</name>
    </ligand>
</feature>
<dbReference type="PROSITE" id="PS00482">
    <property type="entry name" value="DIHYDROOROTASE_1"/>
    <property type="match status" value="1"/>
</dbReference>
<dbReference type="Proteomes" id="UP000075374">
    <property type="component" value="Unassembled WGS sequence"/>
</dbReference>
<evidence type="ECO:0000256" key="2">
    <source>
        <dbReference type="ARBA" id="ARBA00010286"/>
    </source>
</evidence>
<dbReference type="PANTHER" id="PTHR43668:SF2">
    <property type="entry name" value="ALLANTOINASE"/>
    <property type="match status" value="1"/>
</dbReference>
<dbReference type="GO" id="GO:0008270">
    <property type="term" value="F:zinc ion binding"/>
    <property type="evidence" value="ECO:0007669"/>
    <property type="project" value="UniProtKB-UniRule"/>
</dbReference>
<evidence type="ECO:0000259" key="7">
    <source>
        <dbReference type="Pfam" id="PF01979"/>
    </source>
</evidence>
<accession>A0A151APD6</accession>
<dbReference type="GO" id="GO:0005737">
    <property type="term" value="C:cytoplasm"/>
    <property type="evidence" value="ECO:0007669"/>
    <property type="project" value="TreeGrafter"/>
</dbReference>
<dbReference type="GO" id="GO:0004151">
    <property type="term" value="F:dihydroorotase activity"/>
    <property type="evidence" value="ECO:0007669"/>
    <property type="project" value="UniProtKB-UniRule"/>
</dbReference>
<evidence type="ECO:0000313" key="8">
    <source>
        <dbReference type="EMBL" id="KYH29257.1"/>
    </source>
</evidence>
<protein>
    <recommendedName>
        <fullName evidence="6">Dihydroorotase</fullName>
        <shortName evidence="6">DHOase</shortName>
        <ecNumber evidence="6">3.5.2.3</ecNumber>
    </recommendedName>
</protein>
<dbReference type="GO" id="GO:0004038">
    <property type="term" value="F:allantoinase activity"/>
    <property type="evidence" value="ECO:0007669"/>
    <property type="project" value="TreeGrafter"/>
</dbReference>
<dbReference type="Gene3D" id="3.20.20.140">
    <property type="entry name" value="Metal-dependent hydrolases"/>
    <property type="match status" value="1"/>
</dbReference>
<feature type="domain" description="Amidohydrolase-related" evidence="7">
    <location>
        <begin position="48"/>
        <end position="391"/>
    </location>
</feature>
<proteinExistence type="inferred from homology"/>
<feature type="binding site" evidence="6">
    <location>
        <position position="57"/>
    </location>
    <ligand>
        <name>Zn(2+)</name>
        <dbReference type="ChEBI" id="CHEBI:29105"/>
        <label>1</label>
    </ligand>
</feature>
<dbReference type="RefSeq" id="WP_061857882.1">
    <property type="nucleotide sequence ID" value="NZ_LTBB01000004.1"/>
</dbReference>
<dbReference type="PROSITE" id="PS00483">
    <property type="entry name" value="DIHYDROOROTASE_2"/>
    <property type="match status" value="1"/>
</dbReference>
<gene>
    <name evidence="6 8" type="primary">pyrC</name>
    <name evidence="8" type="ORF">CLCOL_09900</name>
</gene>
<name>A0A151APD6_9CLOT</name>